<name>A0A7G7WZ77_9CNID</name>
<dbReference type="Gene3D" id="3.30.60.30">
    <property type="match status" value="1"/>
</dbReference>
<dbReference type="InterPro" id="IPR000867">
    <property type="entry name" value="IGFBP-like"/>
</dbReference>
<dbReference type="InterPro" id="IPR011390">
    <property type="entry name" value="IGFBP_rP_mac25"/>
</dbReference>
<keyword evidence="5" id="KW-0393">Immunoglobulin domain</keyword>
<dbReference type="InterPro" id="IPR036058">
    <property type="entry name" value="Kazal_dom_sf"/>
</dbReference>
<dbReference type="SMART" id="SM00121">
    <property type="entry name" value="IB"/>
    <property type="match status" value="1"/>
</dbReference>
<dbReference type="AlphaFoldDB" id="A0A7G7WZ77"/>
<evidence type="ECO:0000256" key="3">
    <source>
        <dbReference type="ARBA" id="ARBA00022729"/>
    </source>
</evidence>
<dbReference type="PROSITE" id="PS51465">
    <property type="entry name" value="KAZAL_2"/>
    <property type="match status" value="1"/>
</dbReference>
<feature type="chain" id="PRO_5028937485" evidence="6">
    <location>
        <begin position="19"/>
        <end position="309"/>
    </location>
</feature>
<evidence type="ECO:0000256" key="1">
    <source>
        <dbReference type="ARBA" id="ARBA00004613"/>
    </source>
</evidence>
<protein>
    <submittedName>
        <fullName evidence="9">Toxin candidate TRINITY_DN18171_c0_g1_i2</fullName>
    </submittedName>
</protein>
<dbReference type="PANTHER" id="PTHR14186">
    <property type="entry name" value="INSULIN-LIKE GROWTH FACTOR BINDING PROTEIN-RELATED"/>
    <property type="match status" value="1"/>
</dbReference>
<evidence type="ECO:0000256" key="2">
    <source>
        <dbReference type="ARBA" id="ARBA00022525"/>
    </source>
</evidence>
<organism evidence="9">
    <name type="scientific">Ceriantheomorphe brasiliensis</name>
    <dbReference type="NCBI Taxonomy" id="1048506"/>
    <lineage>
        <taxon>Eukaryota</taxon>
        <taxon>Metazoa</taxon>
        <taxon>Cnidaria</taxon>
        <taxon>Anthozoa</taxon>
        <taxon>Ceriantharia</taxon>
        <taxon>Spirularia</taxon>
        <taxon>Cerianthidae</taxon>
        <taxon>Ceriantheomorphe</taxon>
    </lineage>
</organism>
<proteinExistence type="evidence at transcript level"/>
<evidence type="ECO:0000256" key="5">
    <source>
        <dbReference type="ARBA" id="ARBA00023319"/>
    </source>
</evidence>
<dbReference type="SUPFAM" id="SSF57184">
    <property type="entry name" value="Growth factor receptor domain"/>
    <property type="match status" value="1"/>
</dbReference>
<dbReference type="InterPro" id="IPR002350">
    <property type="entry name" value="Kazal_dom"/>
</dbReference>
<accession>A0A7G7WZ77</accession>
<dbReference type="GO" id="GO:0009966">
    <property type="term" value="P:regulation of signal transduction"/>
    <property type="evidence" value="ECO:0007669"/>
    <property type="project" value="TreeGrafter"/>
</dbReference>
<dbReference type="InterPro" id="IPR009030">
    <property type="entry name" value="Growth_fac_rcpt_cys_sf"/>
</dbReference>
<sequence>MNLHSFQLYLALLTVVISTVTPLSCGPCNLDKCVKAVCKAGFVKDACGCCSVCAKTEGQKCGGLWNYYGICGAGLRCISSSDNSHQSSNHFKSGYCEPDLCANIQCKEGTSCVVVDGQPTCKCPRHCKNTKEPICEVKTGKEFINECFLRKYECKTGQSLTFYTGACRKCFHNGIMYKYGETIYKKRGCQFCSCRHGSWECDSKCKDEEIIPCKVSMIFYELVCPSGLICQKDVTMDGKPGICVPSKKPKPTEFFTEHTTKSPELPGIMNREHLSPRSWLYFTSGHRRRYDGKPLHSRRRLPEVESSKH</sequence>
<dbReference type="GO" id="GO:0005576">
    <property type="term" value="C:extracellular region"/>
    <property type="evidence" value="ECO:0007669"/>
    <property type="project" value="UniProtKB-SubCell"/>
</dbReference>
<evidence type="ECO:0000256" key="4">
    <source>
        <dbReference type="ARBA" id="ARBA00023157"/>
    </source>
</evidence>
<feature type="domain" description="IGFBP N-terminal" evidence="7">
    <location>
        <begin position="21"/>
        <end position="99"/>
    </location>
</feature>
<dbReference type="PANTHER" id="PTHR14186:SF19">
    <property type="entry name" value="INSULIN-LIKE GROWTH FACTOR-BINDING PROTEIN 7"/>
    <property type="match status" value="1"/>
</dbReference>
<evidence type="ECO:0000259" key="8">
    <source>
        <dbReference type="PROSITE" id="PS51465"/>
    </source>
</evidence>
<keyword evidence="4" id="KW-1015">Disulfide bond</keyword>
<dbReference type="Pfam" id="PF00219">
    <property type="entry name" value="IGFBP"/>
    <property type="match status" value="1"/>
</dbReference>
<dbReference type="GO" id="GO:0005520">
    <property type="term" value="F:insulin-like growth factor binding"/>
    <property type="evidence" value="ECO:0007669"/>
    <property type="project" value="InterPro"/>
</dbReference>
<dbReference type="Gene3D" id="4.10.40.20">
    <property type="match status" value="1"/>
</dbReference>
<keyword evidence="2" id="KW-0964">Secreted</keyword>
<dbReference type="EMBL" id="MT747632">
    <property type="protein sequence ID" value="QNH72566.1"/>
    <property type="molecule type" value="mRNA"/>
</dbReference>
<reference evidence="9" key="2">
    <citation type="submission" date="2020-07" db="EMBL/GenBank/DDBJ databases">
        <authorList>
            <person name="Klompen A.L."/>
            <person name="Macrander J."/>
            <person name="Reitzel A.M."/>
            <person name="Stampar S.N."/>
        </authorList>
    </citation>
    <scope>NUCLEOTIDE SEQUENCE</scope>
</reference>
<evidence type="ECO:0000313" key="9">
    <source>
        <dbReference type="EMBL" id="QNH72566.1"/>
    </source>
</evidence>
<feature type="domain" description="Kazal-like" evidence="8">
    <location>
        <begin position="115"/>
        <end position="169"/>
    </location>
</feature>
<keyword evidence="3 6" id="KW-0732">Signal</keyword>
<comment type="subcellular location">
    <subcellularLocation>
        <location evidence="1">Secreted</location>
    </subcellularLocation>
</comment>
<reference evidence="9" key="1">
    <citation type="journal article" date="2020" name="Mar. Drugs">
        <title>Transcriptomic Analysis of Four Cerianthid (Cnidaria, Ceriantharia) Venoms.</title>
        <authorList>
            <person name="Klompen A.M.L."/>
            <person name="Macrander J."/>
            <person name="Reitzel A.M."/>
            <person name="Stampar S.N."/>
        </authorList>
    </citation>
    <scope>NUCLEOTIDE SEQUENCE</scope>
</reference>
<dbReference type="GO" id="GO:0001558">
    <property type="term" value="P:regulation of cell growth"/>
    <property type="evidence" value="ECO:0007669"/>
    <property type="project" value="InterPro"/>
</dbReference>
<evidence type="ECO:0000259" key="7">
    <source>
        <dbReference type="PROSITE" id="PS51323"/>
    </source>
</evidence>
<feature type="signal peptide" evidence="6">
    <location>
        <begin position="1"/>
        <end position="18"/>
    </location>
</feature>
<dbReference type="SUPFAM" id="SSF100895">
    <property type="entry name" value="Kazal-type serine protease inhibitors"/>
    <property type="match status" value="1"/>
</dbReference>
<dbReference type="PROSITE" id="PS51323">
    <property type="entry name" value="IGFBP_N_2"/>
    <property type="match status" value="1"/>
</dbReference>
<evidence type="ECO:0000256" key="6">
    <source>
        <dbReference type="SAM" id="SignalP"/>
    </source>
</evidence>